<organism evidence="3 4">
    <name type="scientific">Ananas comosus</name>
    <name type="common">Pineapple</name>
    <name type="synonym">Ananas ananas</name>
    <dbReference type="NCBI Taxonomy" id="4615"/>
    <lineage>
        <taxon>Eukaryota</taxon>
        <taxon>Viridiplantae</taxon>
        <taxon>Streptophyta</taxon>
        <taxon>Embryophyta</taxon>
        <taxon>Tracheophyta</taxon>
        <taxon>Spermatophyta</taxon>
        <taxon>Magnoliopsida</taxon>
        <taxon>Liliopsida</taxon>
        <taxon>Poales</taxon>
        <taxon>Bromeliaceae</taxon>
        <taxon>Bromelioideae</taxon>
        <taxon>Ananas</taxon>
    </lineage>
</organism>
<gene>
    <name evidence="4" type="primary">LOC109705740</name>
</gene>
<keyword evidence="3" id="KW-1185">Reference proteome</keyword>
<feature type="domain" description="Retrotransposon gag" evidence="2">
    <location>
        <begin position="119"/>
        <end position="216"/>
    </location>
</feature>
<dbReference type="AlphaFoldDB" id="A0A6P5EFA9"/>
<dbReference type="PANTHER" id="PTHR34482">
    <property type="entry name" value="DNA DAMAGE-INDUCIBLE PROTEIN 1-LIKE"/>
    <property type="match status" value="1"/>
</dbReference>
<name>A0A6P5EFA9_ANACO</name>
<evidence type="ECO:0000259" key="2">
    <source>
        <dbReference type="Pfam" id="PF03732"/>
    </source>
</evidence>
<evidence type="ECO:0000256" key="1">
    <source>
        <dbReference type="SAM" id="MobiDB-lite"/>
    </source>
</evidence>
<evidence type="ECO:0000313" key="4">
    <source>
        <dbReference type="RefSeq" id="XP_020082104.1"/>
    </source>
</evidence>
<feature type="region of interest" description="Disordered" evidence="1">
    <location>
        <begin position="1"/>
        <end position="56"/>
    </location>
</feature>
<dbReference type="Proteomes" id="UP000515123">
    <property type="component" value="Unplaced"/>
</dbReference>
<evidence type="ECO:0000313" key="3">
    <source>
        <dbReference type="Proteomes" id="UP000515123"/>
    </source>
</evidence>
<dbReference type="PANTHER" id="PTHR34482:SF48">
    <property type="entry name" value="GAG PROTEASE POLYPROTEIN"/>
    <property type="match status" value="1"/>
</dbReference>
<dbReference type="InterPro" id="IPR005162">
    <property type="entry name" value="Retrotrans_gag_dom"/>
</dbReference>
<feature type="region of interest" description="Disordered" evidence="1">
    <location>
        <begin position="255"/>
        <end position="287"/>
    </location>
</feature>
<dbReference type="Pfam" id="PF03732">
    <property type="entry name" value="Retrotrans_gag"/>
    <property type="match status" value="1"/>
</dbReference>
<reference evidence="3" key="1">
    <citation type="journal article" date="2015" name="Nat. Genet.">
        <title>The pineapple genome and the evolution of CAM photosynthesis.</title>
        <authorList>
            <person name="Ming R."/>
            <person name="VanBuren R."/>
            <person name="Wai C.M."/>
            <person name="Tang H."/>
            <person name="Schatz M.C."/>
            <person name="Bowers J.E."/>
            <person name="Lyons E."/>
            <person name="Wang M.L."/>
            <person name="Chen J."/>
            <person name="Biggers E."/>
            <person name="Zhang J."/>
            <person name="Huang L."/>
            <person name="Zhang L."/>
            <person name="Miao W."/>
            <person name="Zhang J."/>
            <person name="Ye Z."/>
            <person name="Miao C."/>
            <person name="Lin Z."/>
            <person name="Wang H."/>
            <person name="Zhou H."/>
            <person name="Yim W.C."/>
            <person name="Priest H.D."/>
            <person name="Zheng C."/>
            <person name="Woodhouse M."/>
            <person name="Edger P.P."/>
            <person name="Guyot R."/>
            <person name="Guo H.B."/>
            <person name="Guo H."/>
            <person name="Zheng G."/>
            <person name="Singh R."/>
            <person name="Sharma A."/>
            <person name="Min X."/>
            <person name="Zheng Y."/>
            <person name="Lee H."/>
            <person name="Gurtowski J."/>
            <person name="Sedlazeck F.J."/>
            <person name="Harkess A."/>
            <person name="McKain M.R."/>
            <person name="Liao Z."/>
            <person name="Fang J."/>
            <person name="Liu J."/>
            <person name="Zhang X."/>
            <person name="Zhang Q."/>
            <person name="Hu W."/>
            <person name="Qin Y."/>
            <person name="Wang K."/>
            <person name="Chen L.Y."/>
            <person name="Shirley N."/>
            <person name="Lin Y.R."/>
            <person name="Liu L.Y."/>
            <person name="Hernandez A.G."/>
            <person name="Wright C.L."/>
            <person name="Bulone V."/>
            <person name="Tuskan G.A."/>
            <person name="Heath K."/>
            <person name="Zee F."/>
            <person name="Moore P.H."/>
            <person name="Sunkar R."/>
            <person name="Leebens-Mack J.H."/>
            <person name="Mockler T."/>
            <person name="Bennetzen J.L."/>
            <person name="Freeling M."/>
            <person name="Sankoff D."/>
            <person name="Paterson A.H."/>
            <person name="Zhu X."/>
            <person name="Yang X."/>
            <person name="Smith J.A."/>
            <person name="Cushman J.C."/>
            <person name="Paull R.E."/>
            <person name="Yu Q."/>
        </authorList>
    </citation>
    <scope>NUCLEOTIDE SEQUENCE [LARGE SCALE GENOMIC DNA]</scope>
    <source>
        <strain evidence="3">cv. F153</strain>
    </source>
</reference>
<reference evidence="4" key="2">
    <citation type="submission" date="2025-08" db="UniProtKB">
        <authorList>
            <consortium name="RefSeq"/>
        </authorList>
    </citation>
    <scope>IDENTIFICATION</scope>
    <source>
        <tissue evidence="4">Leaf</tissue>
    </source>
</reference>
<feature type="compositionally biased region" description="Low complexity" evidence="1">
    <location>
        <begin position="1"/>
        <end position="13"/>
    </location>
</feature>
<feature type="compositionally biased region" description="Low complexity" evidence="1">
    <location>
        <begin position="22"/>
        <end position="40"/>
    </location>
</feature>
<accession>A0A6P5EFA9</accession>
<dbReference type="OrthoDB" id="8068363at2759"/>
<protein>
    <submittedName>
        <fullName evidence="4">Uncharacterized protein LOC109705740</fullName>
    </submittedName>
</protein>
<proteinExistence type="predicted"/>
<dbReference type="GeneID" id="109705740"/>
<sequence length="318" mass="35950">MERQVAAAAATATEGRDPPAPSTSTPEAAESEGITAVPVAARPPPASVPPVASGSATPDVAAEKVEQERALAALIKFKKFNPPIFEGEKVEPSMVELWIDSIETLFKDLYTSEKDKVYLATHCLAKAANMWWKRVKRDRPSVLPPMLWKEFKKAMFANYFLDTVKRNLQERFRKLRQGDRSVANYKQEFSHIINCVPKVVRDDRDRADWFLRGLRPKIYRVVQLFKLTTFAEVFNRALWVEHGDAHVREERELIAESRDKGKKRPGGGSGGQSSSKKPPKHPRMQSWSREAQQCIICGGGHRVTQSRQCQGKCYTCRQ</sequence>
<dbReference type="RefSeq" id="XP_020082104.1">
    <property type="nucleotide sequence ID" value="XM_020226515.1"/>
</dbReference>